<dbReference type="Proteomes" id="UP000673691">
    <property type="component" value="Unassembled WGS sequence"/>
</dbReference>
<accession>A0A8H8DLY2</accession>
<keyword evidence="3" id="KW-0677">Repeat</keyword>
<keyword evidence="8" id="KW-1185">Reference proteome</keyword>
<feature type="compositionally biased region" description="Basic residues" evidence="6">
    <location>
        <begin position="232"/>
        <end position="243"/>
    </location>
</feature>
<comment type="similarity">
    <text evidence="1">Belongs to the WD repeat WDR55 family.</text>
</comment>
<gene>
    <name evidence="7" type="ORF">BJ554DRAFT_1275</name>
</gene>
<dbReference type="AlphaFoldDB" id="A0A8H8DLY2"/>
<comment type="caution">
    <text evidence="7">The sequence shown here is derived from an EMBL/GenBank/DDBJ whole genome shotgun (WGS) entry which is preliminary data.</text>
</comment>
<protein>
    <recommendedName>
        <fullName evidence="4">WD repeat-containing protein JIP5</fullName>
    </recommendedName>
    <alternativeName>
        <fullName evidence="5">WD repeat-containing protein jip5</fullName>
    </alternativeName>
</protein>
<proteinExistence type="inferred from homology"/>
<dbReference type="InterPro" id="IPR036322">
    <property type="entry name" value="WD40_repeat_dom_sf"/>
</dbReference>
<organism evidence="7 8">
    <name type="scientific">Olpidium bornovanus</name>
    <dbReference type="NCBI Taxonomy" id="278681"/>
    <lineage>
        <taxon>Eukaryota</taxon>
        <taxon>Fungi</taxon>
        <taxon>Fungi incertae sedis</taxon>
        <taxon>Olpidiomycota</taxon>
        <taxon>Olpidiomycotina</taxon>
        <taxon>Olpidiomycetes</taxon>
        <taxon>Olpidiales</taxon>
        <taxon>Olpidiaceae</taxon>
        <taxon>Olpidium</taxon>
    </lineage>
</organism>
<feature type="compositionally biased region" description="Acidic residues" evidence="6">
    <location>
        <begin position="197"/>
        <end position="213"/>
    </location>
</feature>
<dbReference type="InterPro" id="IPR001680">
    <property type="entry name" value="WD40_rpt"/>
</dbReference>
<dbReference type="EMBL" id="JAEFCI010001028">
    <property type="protein sequence ID" value="KAG5463175.1"/>
    <property type="molecule type" value="Genomic_DNA"/>
</dbReference>
<dbReference type="SUPFAM" id="SSF50978">
    <property type="entry name" value="WD40 repeat-like"/>
    <property type="match status" value="1"/>
</dbReference>
<sequence length="255" mass="27573">MFSFAFVARPSVRFAGMGHTDGPGDGRVQGERGLYQRHDVFRAVEDAAGDEPIAISECQEDELLSVVVLKVGREVVVTKSKRRINGKKVAVGTQGGVVHIFNFGSWGDCTDRFVGHPNSIDTMVKATEDVSITGSSDGMIRGCQIQPNTFLGVVGEHEEFPVEQIRLSHDKAFLASCSHDETVGLWSMEAMLGAIESEDDEEGDAEGESEDMGDGAVAMDIDDSDDEPASRTKTKKRRRKGKGNKVAAASFFADL</sequence>
<evidence type="ECO:0000313" key="8">
    <source>
        <dbReference type="Proteomes" id="UP000673691"/>
    </source>
</evidence>
<evidence type="ECO:0000256" key="1">
    <source>
        <dbReference type="ARBA" id="ARBA00007625"/>
    </source>
</evidence>
<evidence type="ECO:0000256" key="5">
    <source>
        <dbReference type="ARBA" id="ARBA00039514"/>
    </source>
</evidence>
<evidence type="ECO:0000313" key="7">
    <source>
        <dbReference type="EMBL" id="KAG5463175.1"/>
    </source>
</evidence>
<dbReference type="Pfam" id="PF00400">
    <property type="entry name" value="WD40"/>
    <property type="match status" value="1"/>
</dbReference>
<reference evidence="7 8" key="1">
    <citation type="journal article" name="Sci. Rep.">
        <title>Genome-scale phylogenetic analyses confirm Olpidium as the closest living zoosporic fungus to the non-flagellated, terrestrial fungi.</title>
        <authorList>
            <person name="Chang Y."/>
            <person name="Rochon D."/>
            <person name="Sekimoto S."/>
            <person name="Wang Y."/>
            <person name="Chovatia M."/>
            <person name="Sandor L."/>
            <person name="Salamov A."/>
            <person name="Grigoriev I.V."/>
            <person name="Stajich J.E."/>
            <person name="Spatafora J.W."/>
        </authorList>
    </citation>
    <scope>NUCLEOTIDE SEQUENCE [LARGE SCALE GENOMIC DNA]</scope>
    <source>
        <strain evidence="7">S191</strain>
    </source>
</reference>
<dbReference type="Gene3D" id="2.130.10.10">
    <property type="entry name" value="YVTN repeat-like/Quinoprotein amine dehydrogenase"/>
    <property type="match status" value="1"/>
</dbReference>
<dbReference type="InterPro" id="IPR050505">
    <property type="entry name" value="WDR55/POC1"/>
</dbReference>
<dbReference type="PANTHER" id="PTHR44019">
    <property type="entry name" value="WD REPEAT-CONTAINING PROTEIN 55"/>
    <property type="match status" value="1"/>
</dbReference>
<feature type="region of interest" description="Disordered" evidence="6">
    <location>
        <begin position="197"/>
        <end position="255"/>
    </location>
</feature>
<keyword evidence="2" id="KW-0853">WD repeat</keyword>
<dbReference type="InterPro" id="IPR015943">
    <property type="entry name" value="WD40/YVTN_repeat-like_dom_sf"/>
</dbReference>
<dbReference type="PANTHER" id="PTHR44019:SF20">
    <property type="entry name" value="WD REPEAT-CONTAINING PROTEIN 55"/>
    <property type="match status" value="1"/>
</dbReference>
<dbReference type="OrthoDB" id="2288928at2759"/>
<evidence type="ECO:0000256" key="4">
    <source>
        <dbReference type="ARBA" id="ARBA00039238"/>
    </source>
</evidence>
<name>A0A8H8DLY2_9FUNG</name>
<evidence type="ECO:0000256" key="3">
    <source>
        <dbReference type="ARBA" id="ARBA00022737"/>
    </source>
</evidence>
<evidence type="ECO:0000256" key="6">
    <source>
        <dbReference type="SAM" id="MobiDB-lite"/>
    </source>
</evidence>
<evidence type="ECO:0000256" key="2">
    <source>
        <dbReference type="ARBA" id="ARBA00022574"/>
    </source>
</evidence>